<feature type="compositionally biased region" description="Basic residues" evidence="1">
    <location>
        <begin position="246"/>
        <end position="256"/>
    </location>
</feature>
<accession>A0A1D1ZNT5</accession>
<evidence type="ECO:0000313" key="2">
    <source>
        <dbReference type="EMBL" id="JAT68636.1"/>
    </source>
</evidence>
<dbReference type="AlphaFoldDB" id="A0A1D1ZNT5"/>
<feature type="region of interest" description="Disordered" evidence="1">
    <location>
        <begin position="77"/>
        <end position="311"/>
    </location>
</feature>
<protein>
    <submittedName>
        <fullName evidence="2">Uncharacterized protein</fullName>
    </submittedName>
</protein>
<evidence type="ECO:0000256" key="1">
    <source>
        <dbReference type="SAM" id="MobiDB-lite"/>
    </source>
</evidence>
<gene>
    <name evidence="2" type="ORF">g.33648</name>
</gene>
<feature type="compositionally biased region" description="Low complexity" evidence="1">
    <location>
        <begin position="196"/>
        <end position="234"/>
    </location>
</feature>
<name>A0A1D1ZNT5_AUXPR</name>
<feature type="compositionally biased region" description="Low complexity" evidence="1">
    <location>
        <begin position="147"/>
        <end position="158"/>
    </location>
</feature>
<proteinExistence type="predicted"/>
<feature type="compositionally biased region" description="Gly residues" evidence="1">
    <location>
        <begin position="159"/>
        <end position="171"/>
    </location>
</feature>
<reference evidence="2" key="1">
    <citation type="submission" date="2015-08" db="EMBL/GenBank/DDBJ databases">
        <authorList>
            <person name="Babu N.S."/>
            <person name="Beckwith C.J."/>
            <person name="Beseler K.G."/>
            <person name="Brison A."/>
            <person name="Carone J.V."/>
            <person name="Caskin T.P."/>
            <person name="Diamond M."/>
            <person name="Durham M.E."/>
            <person name="Foxe J.M."/>
            <person name="Go M."/>
            <person name="Henderson B.A."/>
            <person name="Jones I.B."/>
            <person name="McGettigan J.A."/>
            <person name="Micheletti S.J."/>
            <person name="Nasrallah M.E."/>
            <person name="Ortiz D."/>
            <person name="Piller C.R."/>
            <person name="Privatt S.R."/>
            <person name="Schneider S.L."/>
            <person name="Sharp S."/>
            <person name="Smith T.C."/>
            <person name="Stanton J.D."/>
            <person name="Ullery H.E."/>
            <person name="Wilson R.J."/>
            <person name="Serrano M.G."/>
            <person name="Buck G."/>
            <person name="Lee V."/>
            <person name="Wang Y."/>
            <person name="Carvalho R."/>
            <person name="Voegtly L."/>
            <person name="Shi R."/>
            <person name="Duckworth R."/>
            <person name="Johnson A."/>
            <person name="Loviza R."/>
            <person name="Walstead R."/>
            <person name="Shah Z."/>
            <person name="Kiflezghi M."/>
            <person name="Wade K."/>
            <person name="Ball S.L."/>
            <person name="Bradley K.W."/>
            <person name="Asai D.J."/>
            <person name="Bowman C.A."/>
            <person name="Russell D.A."/>
            <person name="Pope W.H."/>
            <person name="Jacobs-Sera D."/>
            <person name="Hendrix R.W."/>
            <person name="Hatfull G.F."/>
        </authorList>
    </citation>
    <scope>NUCLEOTIDE SEQUENCE</scope>
</reference>
<organism evidence="2">
    <name type="scientific">Auxenochlorella protothecoides</name>
    <name type="common">Green microalga</name>
    <name type="synonym">Chlorella protothecoides</name>
    <dbReference type="NCBI Taxonomy" id="3075"/>
    <lineage>
        <taxon>Eukaryota</taxon>
        <taxon>Viridiplantae</taxon>
        <taxon>Chlorophyta</taxon>
        <taxon>core chlorophytes</taxon>
        <taxon>Trebouxiophyceae</taxon>
        <taxon>Chlorellales</taxon>
        <taxon>Chlorellaceae</taxon>
        <taxon>Auxenochlorella</taxon>
    </lineage>
</organism>
<sequence>MFSWVCPGRQLILRHPGGQHSLSTPETFSRSSEGVACFRRGAAGGRWRTVLDIQQDMGSLMEAGPASHDLHRRWLAPPLPVTQHRRRAAPRRSTGGPPHRDMRRASLRQDPTVPDRRGADPPARGARRLDRHRCQLLRGSADRRPVRAAPAPAGRPRPAGGGTGPGGGGPGARRARCAGRPRRPPRQRRRHRGGDRAAAAAEPSAGPGRAGCAAGHRGAAAGRGPPGPRACAPGPAGGGAEGAGRRAARSRPRRQRLGGVGRRGGRRPASAERGVARGTARPPAPAPAPGGCRALRRRRRAGVPEARGSVAGLQPCPARRRRRLCDWGRRRGGRPLTADVGCTGWVAYRHHGLPAVGMLPASCHSLP</sequence>
<feature type="compositionally biased region" description="Basic residues" evidence="1">
    <location>
        <begin position="173"/>
        <end position="193"/>
    </location>
</feature>
<dbReference type="EMBL" id="GDKF01009986">
    <property type="protein sequence ID" value="JAT68636.1"/>
    <property type="molecule type" value="Transcribed_RNA"/>
</dbReference>
<feature type="compositionally biased region" description="Basic residues" evidence="1">
    <location>
        <begin position="125"/>
        <end position="135"/>
    </location>
</feature>